<evidence type="ECO:0000313" key="3">
    <source>
        <dbReference type="Proteomes" id="UP001470230"/>
    </source>
</evidence>
<evidence type="ECO:0000313" key="2">
    <source>
        <dbReference type="EMBL" id="KAK8847133.1"/>
    </source>
</evidence>
<sequence length="407" mass="48912">MKIKAQLENLEKLHSLVLDFIDEEKDTEENFQNLYNLISEQKINENKSEFKTLLRLLVNLSNNHYRGKDFFEKIEKIIIEYKSNIQILYSNTEIFDIFKSNKILLLFMFEQKMIIFDKYIFEMITTENIDNTDFDQNFNDYNQKVSKKLFRRVQYFQPEIEQFLKENTKEMNEFKESFPNLLGKQLPEDFEEKRRQGENDDEICELIRNDLIEDFTTFVSYHNYPLKSKIKRSIYETNGLLLSQKCTLIEYAAFFGSCQIFRYLVDNGAEIEPEIWIHAVHSNSNEMLSLLEENITDYEERENDYYETFPFRDSILESIKSHHNDVVNYVINKYDDQITKQSDNRLLNLDLKTLVLSESVKYHNFPFFIDNIKDDNIIFYLCLYDYLPLVKTLLSTKRIIIESMKII</sequence>
<reference evidence="2 3" key="1">
    <citation type="submission" date="2024-04" db="EMBL/GenBank/DDBJ databases">
        <title>Tritrichomonas musculus Genome.</title>
        <authorList>
            <person name="Alves-Ferreira E."/>
            <person name="Grigg M."/>
            <person name="Lorenzi H."/>
            <person name="Galac M."/>
        </authorList>
    </citation>
    <scope>NUCLEOTIDE SEQUENCE [LARGE SCALE GENOMIC DNA]</scope>
    <source>
        <strain evidence="2 3">EAF2021</strain>
    </source>
</reference>
<name>A0ABR2HH52_9EUKA</name>
<proteinExistence type="predicted"/>
<keyword evidence="3" id="KW-1185">Reference proteome</keyword>
<evidence type="ECO:0000256" key="1">
    <source>
        <dbReference type="SAM" id="Coils"/>
    </source>
</evidence>
<dbReference type="SUPFAM" id="SSF48403">
    <property type="entry name" value="Ankyrin repeat"/>
    <property type="match status" value="1"/>
</dbReference>
<dbReference type="Proteomes" id="UP001470230">
    <property type="component" value="Unassembled WGS sequence"/>
</dbReference>
<organism evidence="2 3">
    <name type="scientific">Tritrichomonas musculus</name>
    <dbReference type="NCBI Taxonomy" id="1915356"/>
    <lineage>
        <taxon>Eukaryota</taxon>
        <taxon>Metamonada</taxon>
        <taxon>Parabasalia</taxon>
        <taxon>Tritrichomonadida</taxon>
        <taxon>Tritrichomonadidae</taxon>
        <taxon>Tritrichomonas</taxon>
    </lineage>
</organism>
<dbReference type="InterPro" id="IPR036770">
    <property type="entry name" value="Ankyrin_rpt-contain_sf"/>
</dbReference>
<dbReference type="PANTHER" id="PTHR24159:SF5">
    <property type="entry name" value="ANK_REP_REGION DOMAIN-CONTAINING PROTEIN"/>
    <property type="match status" value="1"/>
</dbReference>
<protein>
    <recommendedName>
        <fullName evidence="4">DUF3447 domain-containing protein</fullName>
    </recommendedName>
</protein>
<accession>A0ABR2HH52</accession>
<dbReference type="EMBL" id="JAPFFF010000028">
    <property type="protein sequence ID" value="KAK8847133.1"/>
    <property type="molecule type" value="Genomic_DNA"/>
</dbReference>
<dbReference type="PANTHER" id="PTHR24159">
    <property type="match status" value="1"/>
</dbReference>
<gene>
    <name evidence="2" type="ORF">M9Y10_019714</name>
</gene>
<evidence type="ECO:0008006" key="4">
    <source>
        <dbReference type="Google" id="ProtNLM"/>
    </source>
</evidence>
<keyword evidence="1" id="KW-0175">Coiled coil</keyword>
<comment type="caution">
    <text evidence="2">The sequence shown here is derived from an EMBL/GenBank/DDBJ whole genome shotgun (WGS) entry which is preliminary data.</text>
</comment>
<feature type="coiled-coil region" evidence="1">
    <location>
        <begin position="281"/>
        <end position="308"/>
    </location>
</feature>